<accession>A0A2U8PA06</accession>
<organism evidence="1 2">
    <name type="scientific">Bradyrhizobium ottawaense</name>
    <dbReference type="NCBI Taxonomy" id="931866"/>
    <lineage>
        <taxon>Bacteria</taxon>
        <taxon>Pseudomonadati</taxon>
        <taxon>Pseudomonadota</taxon>
        <taxon>Alphaproteobacteria</taxon>
        <taxon>Hyphomicrobiales</taxon>
        <taxon>Nitrobacteraceae</taxon>
        <taxon>Bradyrhizobium</taxon>
    </lineage>
</organism>
<proteinExistence type="predicted"/>
<protein>
    <submittedName>
        <fullName evidence="1">Uncharacterized protein</fullName>
    </submittedName>
</protein>
<gene>
    <name evidence="1" type="ORF">CIT37_20720</name>
</gene>
<dbReference type="Proteomes" id="UP000215703">
    <property type="component" value="Chromosome"/>
</dbReference>
<evidence type="ECO:0000313" key="1">
    <source>
        <dbReference type="EMBL" id="AWL94314.1"/>
    </source>
</evidence>
<dbReference type="EMBL" id="CP029425">
    <property type="protein sequence ID" value="AWL94314.1"/>
    <property type="molecule type" value="Genomic_DNA"/>
</dbReference>
<evidence type="ECO:0000313" key="2">
    <source>
        <dbReference type="Proteomes" id="UP000215703"/>
    </source>
</evidence>
<reference evidence="1 2" key="2">
    <citation type="journal article" date="2017" name="Syst. Appl. Microbiol.">
        <title>Soybeans inoculated with root zone soils of Canadian native legumes harbour diverse and novel Bradyrhizobium spp. that possess agricultural potential.</title>
        <authorList>
            <person name="Bromfield E.S.P."/>
            <person name="Cloutier S."/>
            <person name="Tambong J.T."/>
            <person name="Tran Thi T.V."/>
        </authorList>
    </citation>
    <scope>NUCLEOTIDE SEQUENCE [LARGE SCALE GENOMIC DNA]</scope>
    <source>
        <strain evidence="1 2">OO99</strain>
    </source>
</reference>
<sequence>MKSLYLPPLPHLVFKCTARHPGKAGRLTDANSRRPDMTAALRRLDPPFLSQQLRAAPAMTRPLMLDIIAHACRRVPTLGQGERPARIMRLIDVEAWADAVLALIELELPMWQVRRIAYDEGEWHCALSRARELPDWLDAAVEARHSDLALALLSALVEVRALAADVPRPSVPSVRPVLDPLYEPLACDNCG</sequence>
<dbReference type="AlphaFoldDB" id="A0A2U8PA06"/>
<dbReference type="KEGG" id="bot:CIT37_20720"/>
<reference evidence="1 2" key="1">
    <citation type="journal article" date="2014" name="Int. J. Syst. Evol. Microbiol.">
        <title>Bradyrhizobium ottawaense sp. nov., a symbiotic nitrogen fixing bacterium from root nodules of soybeans in Canada.</title>
        <authorList>
            <person name="Yu X."/>
            <person name="Cloutier S."/>
            <person name="Tambong J.T."/>
            <person name="Bromfield E.S."/>
        </authorList>
    </citation>
    <scope>NUCLEOTIDE SEQUENCE [LARGE SCALE GENOMIC DNA]</scope>
    <source>
        <strain evidence="1 2">OO99</strain>
    </source>
</reference>
<name>A0A2U8PA06_9BRAD</name>